<dbReference type="Proteomes" id="UP000322245">
    <property type="component" value="Unassembled WGS sequence"/>
</dbReference>
<feature type="region of interest" description="Disordered" evidence="1">
    <location>
        <begin position="67"/>
        <end position="100"/>
    </location>
</feature>
<dbReference type="EMBL" id="NIDF01000095">
    <property type="protein sequence ID" value="TYJ53286.1"/>
    <property type="molecule type" value="Genomic_DNA"/>
</dbReference>
<gene>
    <name evidence="2" type="ORF">B9479_006100</name>
</gene>
<feature type="region of interest" description="Disordered" evidence="1">
    <location>
        <begin position="1"/>
        <end position="44"/>
    </location>
</feature>
<reference evidence="2 3" key="1">
    <citation type="submission" date="2017-05" db="EMBL/GenBank/DDBJ databases">
        <title>The Genome Sequence of Tsuchiyaea wingfieldii DSM 27421.</title>
        <authorList>
            <person name="Cuomo C."/>
            <person name="Passer A."/>
            <person name="Billmyre B."/>
            <person name="Heitman J."/>
        </authorList>
    </citation>
    <scope>NUCLEOTIDE SEQUENCE [LARGE SCALE GENOMIC DNA]</scope>
    <source>
        <strain evidence="2 3">DSM 27421</strain>
    </source>
</reference>
<proteinExistence type="predicted"/>
<organism evidence="2 3">
    <name type="scientific">Cryptococcus floricola</name>
    <dbReference type="NCBI Taxonomy" id="2591691"/>
    <lineage>
        <taxon>Eukaryota</taxon>
        <taxon>Fungi</taxon>
        <taxon>Dikarya</taxon>
        <taxon>Basidiomycota</taxon>
        <taxon>Agaricomycotina</taxon>
        <taxon>Tremellomycetes</taxon>
        <taxon>Tremellales</taxon>
        <taxon>Cryptococcaceae</taxon>
        <taxon>Cryptococcus</taxon>
    </lineage>
</organism>
<keyword evidence="3" id="KW-1185">Reference proteome</keyword>
<comment type="caution">
    <text evidence="2">The sequence shown here is derived from an EMBL/GenBank/DDBJ whole genome shotgun (WGS) entry which is preliminary data.</text>
</comment>
<evidence type="ECO:0000256" key="1">
    <source>
        <dbReference type="SAM" id="MobiDB-lite"/>
    </source>
</evidence>
<dbReference type="AlphaFoldDB" id="A0A5D3AU31"/>
<sequence>MSQPDSQEEANYVYPDPSKLDEGNPLGPHPYYRTVDEEVDEEASEVEYRFDELEEYQYDNEDGQFQEHTGIQDSEGYSTTPQEHLTATTSGPTHRRSTGTDCKCPLKHTYFYSRAERKMRKVRIEGPKCPSTSHAGTPYNLCYPCS</sequence>
<protein>
    <submittedName>
        <fullName evidence="2">Uncharacterized protein</fullName>
    </submittedName>
</protein>
<evidence type="ECO:0000313" key="2">
    <source>
        <dbReference type="EMBL" id="TYJ53286.1"/>
    </source>
</evidence>
<feature type="compositionally biased region" description="Polar residues" evidence="1">
    <location>
        <begin position="67"/>
        <end position="92"/>
    </location>
</feature>
<accession>A0A5D3AU31</accession>
<name>A0A5D3AU31_9TREE</name>
<evidence type="ECO:0000313" key="3">
    <source>
        <dbReference type="Proteomes" id="UP000322245"/>
    </source>
</evidence>